<keyword evidence="3" id="KW-1185">Reference proteome</keyword>
<organism evidence="2 3">
    <name type="scientific">Tanacetum coccineum</name>
    <dbReference type="NCBI Taxonomy" id="301880"/>
    <lineage>
        <taxon>Eukaryota</taxon>
        <taxon>Viridiplantae</taxon>
        <taxon>Streptophyta</taxon>
        <taxon>Embryophyta</taxon>
        <taxon>Tracheophyta</taxon>
        <taxon>Spermatophyta</taxon>
        <taxon>Magnoliopsida</taxon>
        <taxon>eudicotyledons</taxon>
        <taxon>Gunneridae</taxon>
        <taxon>Pentapetalae</taxon>
        <taxon>asterids</taxon>
        <taxon>campanulids</taxon>
        <taxon>Asterales</taxon>
        <taxon>Asteraceae</taxon>
        <taxon>Asteroideae</taxon>
        <taxon>Anthemideae</taxon>
        <taxon>Anthemidinae</taxon>
        <taxon>Tanacetum</taxon>
    </lineage>
</organism>
<name>A0ABQ5D9A1_9ASTR</name>
<proteinExistence type="predicted"/>
<comment type="caution">
    <text evidence="2">The sequence shown here is derived from an EMBL/GenBank/DDBJ whole genome shotgun (WGS) entry which is preliminary data.</text>
</comment>
<protein>
    <submittedName>
        <fullName evidence="2">Uncharacterized protein</fullName>
    </submittedName>
</protein>
<dbReference type="EMBL" id="BQNB010015010">
    <property type="protein sequence ID" value="GJT34952.1"/>
    <property type="molecule type" value="Genomic_DNA"/>
</dbReference>
<accession>A0ABQ5D9A1</accession>
<evidence type="ECO:0000313" key="2">
    <source>
        <dbReference type="EMBL" id="GJT34952.1"/>
    </source>
</evidence>
<reference evidence="2" key="2">
    <citation type="submission" date="2022-01" db="EMBL/GenBank/DDBJ databases">
        <authorList>
            <person name="Yamashiro T."/>
            <person name="Shiraishi A."/>
            <person name="Satake H."/>
            <person name="Nakayama K."/>
        </authorList>
    </citation>
    <scope>NUCLEOTIDE SEQUENCE</scope>
</reference>
<gene>
    <name evidence="2" type="ORF">Tco_0925371</name>
</gene>
<reference evidence="2" key="1">
    <citation type="journal article" date="2022" name="Int. J. Mol. Sci.">
        <title>Draft Genome of Tanacetum Coccineum: Genomic Comparison of Closely Related Tanacetum-Family Plants.</title>
        <authorList>
            <person name="Yamashiro T."/>
            <person name="Shiraishi A."/>
            <person name="Nakayama K."/>
            <person name="Satake H."/>
        </authorList>
    </citation>
    <scope>NUCLEOTIDE SEQUENCE</scope>
</reference>
<feature type="region of interest" description="Disordered" evidence="1">
    <location>
        <begin position="1"/>
        <end position="65"/>
    </location>
</feature>
<sequence length="152" mass="16789">MQNNRQKMEYVLRTPQLRPSLVNAASQTTKKAANTSARNSNAESKEENGIPHAIVPTGTSEEKQLAADPLGDAGSKMQQEVGKEFSAMMASETVRAIEAAMIATNKVVQKYMHINVAQTLYISFTNIVNADHFMNILEDDISTIRELLDEYA</sequence>
<dbReference type="Proteomes" id="UP001151760">
    <property type="component" value="Unassembled WGS sequence"/>
</dbReference>
<evidence type="ECO:0000256" key="1">
    <source>
        <dbReference type="SAM" id="MobiDB-lite"/>
    </source>
</evidence>
<evidence type="ECO:0000313" key="3">
    <source>
        <dbReference type="Proteomes" id="UP001151760"/>
    </source>
</evidence>
<feature type="compositionally biased region" description="Polar residues" evidence="1">
    <location>
        <begin position="23"/>
        <end position="42"/>
    </location>
</feature>
<feature type="compositionally biased region" description="Basic and acidic residues" evidence="1">
    <location>
        <begin position="1"/>
        <end position="10"/>
    </location>
</feature>